<dbReference type="Gene3D" id="1.20.5.110">
    <property type="match status" value="1"/>
</dbReference>
<dbReference type="InterPro" id="IPR045242">
    <property type="entry name" value="Syntaxin"/>
</dbReference>
<dbReference type="EMBL" id="CAJNOR010003832">
    <property type="protein sequence ID" value="CAF1451732.1"/>
    <property type="molecule type" value="Genomic_DNA"/>
</dbReference>
<comment type="subcellular location">
    <subcellularLocation>
        <location evidence="1">Membrane</location>
        <topology evidence="1">Single-pass type IV membrane protein</topology>
    </subcellularLocation>
</comment>
<evidence type="ECO:0000256" key="3">
    <source>
        <dbReference type="SAM" id="Phobius"/>
    </source>
</evidence>
<dbReference type="PANTHER" id="PTHR19957:SF307">
    <property type="entry name" value="PROTEIN SSO1-RELATED"/>
    <property type="match status" value="1"/>
</dbReference>
<feature type="transmembrane region" description="Helical" evidence="3">
    <location>
        <begin position="217"/>
        <end position="238"/>
    </location>
</feature>
<dbReference type="PROSITE" id="PS50192">
    <property type="entry name" value="T_SNARE"/>
    <property type="match status" value="1"/>
</dbReference>
<protein>
    <recommendedName>
        <fullName evidence="4">t-SNARE coiled-coil homology domain-containing protein</fullName>
    </recommendedName>
</protein>
<evidence type="ECO:0000313" key="5">
    <source>
        <dbReference type="EMBL" id="CAF1451732.1"/>
    </source>
</evidence>
<dbReference type="GO" id="GO:0006886">
    <property type="term" value="P:intracellular protein transport"/>
    <property type="evidence" value="ECO:0007669"/>
    <property type="project" value="TreeGrafter"/>
</dbReference>
<dbReference type="GO" id="GO:0048278">
    <property type="term" value="P:vesicle docking"/>
    <property type="evidence" value="ECO:0007669"/>
    <property type="project" value="TreeGrafter"/>
</dbReference>
<dbReference type="GO" id="GO:0005484">
    <property type="term" value="F:SNAP receptor activity"/>
    <property type="evidence" value="ECO:0007669"/>
    <property type="project" value="TreeGrafter"/>
</dbReference>
<name>A0A815PNK0_ADIRI</name>
<dbReference type="InterPro" id="IPR010989">
    <property type="entry name" value="SNARE"/>
</dbReference>
<sequence>MTCPVIADKVDFQRHLNGCERLINDLSKSIQAIEKLAQKLLINRTPSEQETYFNELNNITSQLEHLYSSISTLDQSSYAVNSRKRLDVIKSNLEKTRIKFEQIQQYARIAFGYYYEPNQIESISSEQLMKLIEKSTYDEQMELNLINQRTITVSTLEDDLTDLRETFIDIGNIIHQQGTTINAIEQSLTVADEMVYTAKEEIKTTVNNKKRSNRIKWILLAIVIITCLLLIIIIYFSLKLASPFRIK</sequence>
<dbReference type="GO" id="GO:0006906">
    <property type="term" value="P:vesicle fusion"/>
    <property type="evidence" value="ECO:0007669"/>
    <property type="project" value="TreeGrafter"/>
</dbReference>
<dbReference type="Proteomes" id="UP000663828">
    <property type="component" value="Unassembled WGS sequence"/>
</dbReference>
<accession>A0A815PNK0</accession>
<keyword evidence="3" id="KW-0812">Transmembrane</keyword>
<evidence type="ECO:0000259" key="4">
    <source>
        <dbReference type="PROSITE" id="PS50192"/>
    </source>
</evidence>
<proteinExistence type="inferred from homology"/>
<dbReference type="InterPro" id="IPR000727">
    <property type="entry name" value="T_SNARE_dom"/>
</dbReference>
<dbReference type="AlphaFoldDB" id="A0A815PNK0"/>
<organism evidence="5 6">
    <name type="scientific">Adineta ricciae</name>
    <name type="common">Rotifer</name>
    <dbReference type="NCBI Taxonomy" id="249248"/>
    <lineage>
        <taxon>Eukaryota</taxon>
        <taxon>Metazoa</taxon>
        <taxon>Spiralia</taxon>
        <taxon>Gnathifera</taxon>
        <taxon>Rotifera</taxon>
        <taxon>Eurotatoria</taxon>
        <taxon>Bdelloidea</taxon>
        <taxon>Adinetida</taxon>
        <taxon>Adinetidae</taxon>
        <taxon>Adineta</taxon>
    </lineage>
</organism>
<evidence type="ECO:0000256" key="1">
    <source>
        <dbReference type="ARBA" id="ARBA00004211"/>
    </source>
</evidence>
<dbReference type="GO" id="GO:0031201">
    <property type="term" value="C:SNARE complex"/>
    <property type="evidence" value="ECO:0007669"/>
    <property type="project" value="TreeGrafter"/>
</dbReference>
<dbReference type="SUPFAM" id="SSF47661">
    <property type="entry name" value="t-snare proteins"/>
    <property type="match status" value="1"/>
</dbReference>
<dbReference type="GO" id="GO:0005886">
    <property type="term" value="C:plasma membrane"/>
    <property type="evidence" value="ECO:0007669"/>
    <property type="project" value="TreeGrafter"/>
</dbReference>
<evidence type="ECO:0000313" key="6">
    <source>
        <dbReference type="Proteomes" id="UP000663828"/>
    </source>
</evidence>
<reference evidence="5" key="1">
    <citation type="submission" date="2021-02" db="EMBL/GenBank/DDBJ databases">
        <authorList>
            <person name="Nowell W R."/>
        </authorList>
    </citation>
    <scope>NUCLEOTIDE SEQUENCE</scope>
</reference>
<dbReference type="GO" id="GO:0006887">
    <property type="term" value="P:exocytosis"/>
    <property type="evidence" value="ECO:0007669"/>
    <property type="project" value="TreeGrafter"/>
</dbReference>
<feature type="domain" description="T-SNARE coiled-coil homology" evidence="4">
    <location>
        <begin position="143"/>
        <end position="205"/>
    </location>
</feature>
<keyword evidence="6" id="KW-1185">Reference proteome</keyword>
<comment type="caution">
    <text evidence="5">The sequence shown here is derived from an EMBL/GenBank/DDBJ whole genome shotgun (WGS) entry which is preliminary data.</text>
</comment>
<evidence type="ECO:0000256" key="2">
    <source>
        <dbReference type="ARBA" id="ARBA00009063"/>
    </source>
</evidence>
<dbReference type="PANTHER" id="PTHR19957">
    <property type="entry name" value="SYNTAXIN"/>
    <property type="match status" value="1"/>
</dbReference>
<keyword evidence="3" id="KW-1133">Transmembrane helix</keyword>
<keyword evidence="3" id="KW-0472">Membrane</keyword>
<comment type="similarity">
    <text evidence="2">Belongs to the syntaxin family.</text>
</comment>
<gene>
    <name evidence="5" type="ORF">XAT740_LOCUS36920</name>
</gene>
<dbReference type="GO" id="GO:0012505">
    <property type="term" value="C:endomembrane system"/>
    <property type="evidence" value="ECO:0007669"/>
    <property type="project" value="TreeGrafter"/>
</dbReference>
<dbReference type="GO" id="GO:0000149">
    <property type="term" value="F:SNARE binding"/>
    <property type="evidence" value="ECO:0007669"/>
    <property type="project" value="TreeGrafter"/>
</dbReference>